<keyword evidence="5" id="KW-1185">Reference proteome</keyword>
<dbReference type="NCBIfam" id="TIGR01777">
    <property type="entry name" value="yfcH"/>
    <property type="match status" value="1"/>
</dbReference>
<dbReference type="OrthoDB" id="5292533at2"/>
<protein>
    <submittedName>
        <fullName evidence="4">Epimerase family protein</fullName>
    </submittedName>
</protein>
<proteinExistence type="inferred from homology"/>
<organism evidence="4 5">
    <name type="scientific">Sulfurospirillum diekertiae</name>
    <dbReference type="NCBI Taxonomy" id="1854492"/>
    <lineage>
        <taxon>Bacteria</taxon>
        <taxon>Pseudomonadati</taxon>
        <taxon>Campylobacterota</taxon>
        <taxon>Epsilonproteobacteria</taxon>
        <taxon>Campylobacterales</taxon>
        <taxon>Sulfurospirillaceae</taxon>
        <taxon>Sulfurospirillum</taxon>
    </lineage>
</organism>
<evidence type="ECO:0000259" key="2">
    <source>
        <dbReference type="Pfam" id="PF01370"/>
    </source>
</evidence>
<dbReference type="InterPro" id="IPR010099">
    <property type="entry name" value="SDR39U1"/>
</dbReference>
<dbReference type="InterPro" id="IPR013549">
    <property type="entry name" value="DUF1731"/>
</dbReference>
<feature type="domain" description="NAD-dependent epimerase/dehydratase" evidence="2">
    <location>
        <begin position="26"/>
        <end position="196"/>
    </location>
</feature>
<dbReference type="InterPro" id="IPR001509">
    <property type="entry name" value="Epimerase_deHydtase"/>
</dbReference>
<name>A0A1Y0HNP3_9BACT</name>
<dbReference type="SUPFAM" id="SSF51735">
    <property type="entry name" value="NAD(P)-binding Rossmann-fold domains"/>
    <property type="match status" value="1"/>
</dbReference>
<comment type="similarity">
    <text evidence="1">Belongs to the NAD(P)-dependent epimerase/dehydratase family. SDR39U1 subfamily.</text>
</comment>
<dbReference type="RefSeq" id="WP_087439414.1">
    <property type="nucleotide sequence ID" value="NZ_CP021416.1"/>
</dbReference>
<evidence type="ECO:0000256" key="1">
    <source>
        <dbReference type="ARBA" id="ARBA00009353"/>
    </source>
</evidence>
<evidence type="ECO:0000313" key="4">
    <source>
        <dbReference type="EMBL" id="ARU49718.1"/>
    </source>
</evidence>
<gene>
    <name evidence="4" type="ORF">Sdiek1_2569</name>
</gene>
<dbReference type="AlphaFoldDB" id="A0A1Y0HNP3"/>
<evidence type="ECO:0000259" key="3">
    <source>
        <dbReference type="Pfam" id="PF08338"/>
    </source>
</evidence>
<dbReference type="Pfam" id="PF08338">
    <property type="entry name" value="DUF1731"/>
    <property type="match status" value="1"/>
</dbReference>
<dbReference type="Proteomes" id="UP000196005">
    <property type="component" value="Chromosome"/>
</dbReference>
<dbReference type="PANTHER" id="PTHR11092:SF0">
    <property type="entry name" value="EPIMERASE FAMILY PROTEIN SDR39U1"/>
    <property type="match status" value="1"/>
</dbReference>
<dbReference type="PANTHER" id="PTHR11092">
    <property type="entry name" value="SUGAR NUCLEOTIDE EPIMERASE RELATED"/>
    <property type="match status" value="1"/>
</dbReference>
<dbReference type="Gene3D" id="3.40.50.720">
    <property type="entry name" value="NAD(P)-binding Rossmann-like Domain"/>
    <property type="match status" value="1"/>
</dbReference>
<dbReference type="KEGG" id="suls:Sdiek1_2569"/>
<dbReference type="Pfam" id="PF01370">
    <property type="entry name" value="Epimerase"/>
    <property type="match status" value="1"/>
</dbReference>
<feature type="domain" description="DUF1731" evidence="3">
    <location>
        <begin position="224"/>
        <end position="269"/>
    </location>
</feature>
<accession>A0A1Y0HNP3</accession>
<evidence type="ECO:0000313" key="5">
    <source>
        <dbReference type="Proteomes" id="UP000196005"/>
    </source>
</evidence>
<dbReference type="InterPro" id="IPR036291">
    <property type="entry name" value="NAD(P)-bd_dom_sf"/>
</dbReference>
<dbReference type="EMBL" id="CP021416">
    <property type="protein sequence ID" value="ARU49718.1"/>
    <property type="molecule type" value="Genomic_DNA"/>
</dbReference>
<reference evidence="5" key="1">
    <citation type="submission" date="2017-05" db="EMBL/GenBank/DDBJ databases">
        <title>Dechlorination kinetics govern the competition between two new strains of the genus Sulfurospirillum.</title>
        <authorList>
            <person name="Buttet G.F."/>
            <person name="Murray A.M."/>
            <person name="Goris T."/>
            <person name="Burion M."/>
            <person name="Lin B."/>
            <person name="Rolle M."/>
            <person name="Maillard J."/>
        </authorList>
    </citation>
    <scope>NUCLEOTIDE SEQUENCE [LARGE SCALE GENOMIC DNA]</scope>
    <source>
        <strain evidence="5">SL2-1</strain>
    </source>
</reference>
<sequence>MKVAISGASGFVANALKKRFPNFVVIERKDDVEAIHQKLEGVDAVFNLSGAPIVARWNEAYKKVLYSSRIDTTKKLVEAINQSEVEHFISTSAVGIYPNNVPCDESTRILGDDFLGKLAQDWEAEALKCTKCTTILRFGVVLGPDGGALAKMLPAFKLGLGGIIGDGWMMTSWIDLDDLVAIYAFVLEQKYEGIYNATAPQPLSNYDFTKILGKVLHRPTFLPVPVFMIKLLFGEGSTVLLDSKEVYPKALLEKGFVFQYPDLECSLRKILA</sequence>